<dbReference type="Pfam" id="PF04473">
    <property type="entry name" value="DUF553"/>
    <property type="match status" value="1"/>
</dbReference>
<dbReference type="EMBL" id="PYVU01000001">
    <property type="protein sequence ID" value="PTB98010.1"/>
    <property type="molecule type" value="Genomic_DNA"/>
</dbReference>
<feature type="domain" description="Transglutaminase-like" evidence="1">
    <location>
        <begin position="55"/>
        <end position="171"/>
    </location>
</feature>
<dbReference type="Proteomes" id="UP000240608">
    <property type="component" value="Unassembled WGS sequence"/>
</dbReference>
<reference evidence="2 3" key="1">
    <citation type="submission" date="2018-03" db="EMBL/GenBank/DDBJ databases">
        <title>Cross-interface Injection: A General Nanoliter Liquid Handling Method Applied to Single Cells Genome Amplification Automated Nanoliter Liquid Handling Applied to Single Cell Multiple Displacement Amplification.</title>
        <authorList>
            <person name="Yun J."/>
            <person name="Xu P."/>
            <person name="Xu J."/>
            <person name="Dai X."/>
            <person name="Wang Y."/>
            <person name="Zheng X."/>
            <person name="Cao C."/>
            <person name="Yi Q."/>
            <person name="Zhu Y."/>
            <person name="Wang L."/>
            <person name="Dong Z."/>
            <person name="Huang Y."/>
            <person name="Huang L."/>
            <person name="Du W."/>
        </authorList>
    </citation>
    <scope>NUCLEOTIDE SEQUENCE [LARGE SCALE GENOMIC DNA]</scope>
    <source>
        <strain evidence="2 3">Z-D1-2</strain>
    </source>
</reference>
<proteinExistence type="predicted"/>
<evidence type="ECO:0000259" key="1">
    <source>
        <dbReference type="Pfam" id="PF04473"/>
    </source>
</evidence>
<comment type="caution">
    <text evidence="2">The sequence shown here is derived from an EMBL/GenBank/DDBJ whole genome shotgun (WGS) entry which is preliminary data.</text>
</comment>
<evidence type="ECO:0000313" key="3">
    <source>
        <dbReference type="Proteomes" id="UP000240608"/>
    </source>
</evidence>
<dbReference type="AlphaFoldDB" id="A0A2T4DW36"/>
<name>A0A2T4DW36_9BACT</name>
<sequence>METLKKRYIKLGNEFNRLIPRSIIRDEVIRPAGKAKLHHTINLIREIVPETKADTRLLAQHLKGQTIRETCRNIWNFVYNHIQYARDKAGIEQVRRPSRTWADRRKGVDCDCYSVFISSILTNLNIPHQLRITKYGGKPNFQHIYPIVTLGNGAYITLDCVTDYFDFEVPYSDVMDFDLSNESKVDEINGVSVICGVDSLDLLLDGPLKPGEFALRKILKKESRETSPNQKLVLKPVASKVPVRITETTLPKTAVNTVEIKPSKQLVSNEILTISEKKSGTLSKVLLTVGVGLGAYKIIQLLT</sequence>
<protein>
    <recommendedName>
        <fullName evidence="1">Transglutaminase-like domain-containing protein</fullName>
    </recommendedName>
</protein>
<accession>A0A2T4DW36</accession>
<evidence type="ECO:0000313" key="2">
    <source>
        <dbReference type="EMBL" id="PTB98010.1"/>
    </source>
</evidence>
<organism evidence="2 3">
    <name type="scientific">Marivirga lumbricoides</name>
    <dbReference type="NCBI Taxonomy" id="1046115"/>
    <lineage>
        <taxon>Bacteria</taxon>
        <taxon>Pseudomonadati</taxon>
        <taxon>Bacteroidota</taxon>
        <taxon>Cytophagia</taxon>
        <taxon>Cytophagales</taxon>
        <taxon>Marivirgaceae</taxon>
        <taxon>Marivirga</taxon>
    </lineage>
</organism>
<gene>
    <name evidence="2" type="ORF">C9994_00185</name>
</gene>
<dbReference type="InterPro" id="IPR007562">
    <property type="entry name" value="Transglutaminase-like_domain"/>
</dbReference>